<name>H2C2Q6_9CREN</name>
<dbReference type="RefSeq" id="WP_009071280.1">
    <property type="nucleotide sequence ID" value="NZ_JH597761.1"/>
</dbReference>
<reference evidence="1 2" key="1">
    <citation type="submission" date="2012-01" db="EMBL/GenBank/DDBJ databases">
        <title>Improved High-Quality Draft sequence of Metallosphaera yellowstonensis MK1.</title>
        <authorList>
            <consortium name="US DOE Joint Genome Institute"/>
            <person name="Lucas S."/>
            <person name="Han J."/>
            <person name="Cheng J.-F."/>
            <person name="Goodwin L."/>
            <person name="Pitluck S."/>
            <person name="Peters L."/>
            <person name="Teshima H."/>
            <person name="Detter J.C."/>
            <person name="Han C."/>
            <person name="Tapia R."/>
            <person name="Land M."/>
            <person name="Hauser L."/>
            <person name="Kyrpides N."/>
            <person name="Kozubal M."/>
            <person name="Macur R.E."/>
            <person name="Jay Z."/>
            <person name="Inskeep W."/>
            <person name="Woyke T."/>
        </authorList>
    </citation>
    <scope>NUCLEOTIDE SEQUENCE [LARGE SCALE GENOMIC DNA]</scope>
    <source>
        <strain evidence="1 2">MK1</strain>
    </source>
</reference>
<dbReference type="InterPro" id="IPR018747">
    <property type="entry name" value="DUF2299"/>
</dbReference>
<organism evidence="1 2">
    <name type="scientific">Metallosphaera yellowstonensis MK1</name>
    <dbReference type="NCBI Taxonomy" id="671065"/>
    <lineage>
        <taxon>Archaea</taxon>
        <taxon>Thermoproteota</taxon>
        <taxon>Thermoprotei</taxon>
        <taxon>Sulfolobales</taxon>
        <taxon>Sulfolobaceae</taxon>
        <taxon>Metallosphaera</taxon>
    </lineage>
</organism>
<protein>
    <recommendedName>
        <fullName evidence="3">DUF2299 domain-containing protein</fullName>
    </recommendedName>
</protein>
<dbReference type="OrthoDB" id="37165at2157"/>
<dbReference type="CDD" id="cd17510">
    <property type="entry name" value="T3SC_YbjN-like_2"/>
    <property type="match status" value="1"/>
</dbReference>
<evidence type="ECO:0008006" key="3">
    <source>
        <dbReference type="Google" id="ProtNLM"/>
    </source>
</evidence>
<dbReference type="HOGENOM" id="CLU_137738_0_0_2"/>
<dbReference type="AlphaFoldDB" id="H2C2Q6"/>
<dbReference type="Gene3D" id="3.30.1460.10">
    <property type="match status" value="1"/>
</dbReference>
<dbReference type="eggNOG" id="arCOG01714">
    <property type="taxonomic scope" value="Archaea"/>
</dbReference>
<sequence length="135" mass="15196">MATDTDLYSWFKELNMKVEKVASGNLYFHLAISPPMGGLPVSVIRTTPDSTYYIVAVVMELDTAKIQDRPDVLKEMRKELLRMNVEFFFTPNETSPKSVQVARIMFAEGLTKNEALNHVTAVKNAALMILELLKG</sequence>
<evidence type="ECO:0000313" key="1">
    <source>
        <dbReference type="EMBL" id="EHP70527.1"/>
    </source>
</evidence>
<dbReference type="Proteomes" id="UP000003980">
    <property type="component" value="Unassembled WGS sequence"/>
</dbReference>
<dbReference type="STRING" id="671065.MetMK1DRAFT_00010300"/>
<dbReference type="EMBL" id="JH597761">
    <property type="protein sequence ID" value="EHP70527.1"/>
    <property type="molecule type" value="Genomic_DNA"/>
</dbReference>
<evidence type="ECO:0000313" key="2">
    <source>
        <dbReference type="Proteomes" id="UP000003980"/>
    </source>
</evidence>
<proteinExistence type="predicted"/>
<accession>H2C2Q6</accession>
<gene>
    <name evidence="1" type="ORF">MetMK1DRAFT_00010300</name>
</gene>
<dbReference type="Pfam" id="PF10061">
    <property type="entry name" value="DUF2299"/>
    <property type="match status" value="1"/>
</dbReference>
<keyword evidence="2" id="KW-1185">Reference proteome</keyword>